<dbReference type="GO" id="GO:0016616">
    <property type="term" value="F:oxidoreductase activity, acting on the CH-OH group of donors, NAD or NADP as acceptor"/>
    <property type="evidence" value="ECO:0007669"/>
    <property type="project" value="UniProtKB-ARBA"/>
</dbReference>
<dbReference type="InterPro" id="IPR002347">
    <property type="entry name" value="SDR_fam"/>
</dbReference>
<accession>A0A5E5AKT0</accession>
<comment type="similarity">
    <text evidence="1 3">Belongs to the short-chain dehydrogenases/reductases (SDR) family.</text>
</comment>
<dbReference type="SUPFAM" id="SSF51735">
    <property type="entry name" value="NAD(P)-binding Rossmann-fold domains"/>
    <property type="match status" value="1"/>
</dbReference>
<dbReference type="AlphaFoldDB" id="A0A5E5AKT0"/>
<dbReference type="PRINTS" id="PR00081">
    <property type="entry name" value="GDHRDH"/>
</dbReference>
<dbReference type="PANTHER" id="PTHR43115:SF4">
    <property type="entry name" value="DEHYDROGENASE_REDUCTASE SDR FAMILY MEMBER 11"/>
    <property type="match status" value="1"/>
</dbReference>
<evidence type="ECO:0000256" key="3">
    <source>
        <dbReference type="RuleBase" id="RU000363"/>
    </source>
</evidence>
<proteinExistence type="inferred from homology"/>
<name>A0A5E5AKT0_9BURK</name>
<dbReference type="Proteomes" id="UP000383122">
    <property type="component" value="Unassembled WGS sequence"/>
</dbReference>
<dbReference type="Pfam" id="PF00106">
    <property type="entry name" value="adh_short"/>
    <property type="match status" value="1"/>
</dbReference>
<evidence type="ECO:0000313" key="5">
    <source>
        <dbReference type="Proteomes" id="UP000383122"/>
    </source>
</evidence>
<protein>
    <submittedName>
        <fullName evidence="4">Oxidoreductase</fullName>
    </submittedName>
</protein>
<sequence length="244" mass="26134">MTTTLLPLIAITGASSGIGLATAAKFSAMGHPLLLMARRTEPMCTLAGPQTMIVSVDVTDRQAYMNAVTQAEARFGPVDCLVNNAGVMLLGDVANQAPEEWDRMIDVNVRGVLNGVHAVTQGMITRQRGTIINVSSIAGRKSFPNHAVYVGTKFAVTGMSENLREELSQHNVRVVTVEPGAVETELLSHTTNEAIKSDYANWKREMGGIVLSADDVANVIAYAYAQPQHVCVREITLAATRQAA</sequence>
<gene>
    <name evidence="4" type="ORF">PAN31117_04652</name>
</gene>
<dbReference type="Gene3D" id="3.40.50.720">
    <property type="entry name" value="NAD(P)-binding Rossmann-like Domain"/>
    <property type="match status" value="1"/>
</dbReference>
<dbReference type="OrthoDB" id="9810734at2"/>
<dbReference type="RefSeq" id="WP_150740261.1">
    <property type="nucleotide sequence ID" value="NZ_CABPSP010000016.1"/>
</dbReference>
<keyword evidence="5" id="KW-1185">Reference proteome</keyword>
<dbReference type="EMBL" id="CABPSP010000016">
    <property type="protein sequence ID" value="VVE73205.1"/>
    <property type="molecule type" value="Genomic_DNA"/>
</dbReference>
<evidence type="ECO:0000313" key="4">
    <source>
        <dbReference type="EMBL" id="VVE73205.1"/>
    </source>
</evidence>
<keyword evidence="2" id="KW-0560">Oxidoreductase</keyword>
<evidence type="ECO:0000256" key="2">
    <source>
        <dbReference type="ARBA" id="ARBA00023002"/>
    </source>
</evidence>
<dbReference type="PRINTS" id="PR00080">
    <property type="entry name" value="SDRFAMILY"/>
</dbReference>
<dbReference type="PROSITE" id="PS00061">
    <property type="entry name" value="ADH_SHORT"/>
    <property type="match status" value="1"/>
</dbReference>
<reference evidence="4 5" key="1">
    <citation type="submission" date="2019-08" db="EMBL/GenBank/DDBJ databases">
        <authorList>
            <person name="Peeters C."/>
        </authorList>
    </citation>
    <scope>NUCLEOTIDE SEQUENCE [LARGE SCALE GENOMIC DNA]</scope>
    <source>
        <strain evidence="4 5">LMG 31117</strain>
    </source>
</reference>
<organism evidence="4 5">
    <name type="scientific">Pandoraea anapnoica</name>
    <dbReference type="NCBI Taxonomy" id="2508301"/>
    <lineage>
        <taxon>Bacteria</taxon>
        <taxon>Pseudomonadati</taxon>
        <taxon>Pseudomonadota</taxon>
        <taxon>Betaproteobacteria</taxon>
        <taxon>Burkholderiales</taxon>
        <taxon>Burkholderiaceae</taxon>
        <taxon>Pandoraea</taxon>
    </lineage>
</organism>
<dbReference type="InterPro" id="IPR036291">
    <property type="entry name" value="NAD(P)-bd_dom_sf"/>
</dbReference>
<dbReference type="InterPro" id="IPR020904">
    <property type="entry name" value="Sc_DH/Rdtase_CS"/>
</dbReference>
<dbReference type="FunFam" id="3.40.50.720:FF:000047">
    <property type="entry name" value="NADP-dependent L-serine/L-allo-threonine dehydrogenase"/>
    <property type="match status" value="1"/>
</dbReference>
<dbReference type="PANTHER" id="PTHR43115">
    <property type="entry name" value="DEHYDROGENASE/REDUCTASE SDR FAMILY MEMBER 11"/>
    <property type="match status" value="1"/>
</dbReference>
<evidence type="ECO:0000256" key="1">
    <source>
        <dbReference type="ARBA" id="ARBA00006484"/>
    </source>
</evidence>